<sequence length="150" mass="16174">MLVETLRPGATNSRAGSTRLWRAGKLQSEIPIPLTEFKVHAAEVANKLAATALTVTGGYGYHRGPIERSYRDARGHRNGAIQRDRAGLDRQGAGRPTAGAVLRRRRVAVRWAGEVAAPCTAWADCSLNASPNFSCVIVAVIISDKRSKLL</sequence>
<dbReference type="EMBL" id="CP089391">
    <property type="protein sequence ID" value="WBL77645.1"/>
    <property type="molecule type" value="Genomic_DNA"/>
</dbReference>
<dbReference type="Proteomes" id="UP001179614">
    <property type="component" value="Chromosome"/>
</dbReference>
<keyword evidence="1" id="KW-0285">Flavoprotein</keyword>
<evidence type="ECO:0000256" key="1">
    <source>
        <dbReference type="ARBA" id="ARBA00022630"/>
    </source>
</evidence>
<evidence type="ECO:0000259" key="2">
    <source>
        <dbReference type="Pfam" id="PF00441"/>
    </source>
</evidence>
<keyword evidence="4" id="KW-1185">Reference proteome</keyword>
<proteinExistence type="predicted"/>
<dbReference type="SUPFAM" id="SSF47203">
    <property type="entry name" value="Acyl-CoA dehydrogenase C-terminal domain-like"/>
    <property type="match status" value="1"/>
</dbReference>
<organism evidence="3 4">
    <name type="scientific">Bradyrhizobium xenonodulans</name>
    <dbReference type="NCBI Taxonomy" id="2736875"/>
    <lineage>
        <taxon>Bacteria</taxon>
        <taxon>Pseudomonadati</taxon>
        <taxon>Pseudomonadota</taxon>
        <taxon>Alphaproteobacteria</taxon>
        <taxon>Hyphomicrobiales</taxon>
        <taxon>Nitrobacteraceae</taxon>
        <taxon>Bradyrhizobium</taxon>
    </lineage>
</organism>
<feature type="domain" description="Acyl-CoA dehydrogenase/oxidase C-terminal" evidence="2">
    <location>
        <begin position="37"/>
        <end position="77"/>
    </location>
</feature>
<dbReference type="Gene3D" id="1.20.140.10">
    <property type="entry name" value="Butyryl-CoA Dehydrogenase, subunit A, domain 3"/>
    <property type="match status" value="1"/>
</dbReference>
<reference evidence="3" key="1">
    <citation type="submission" date="2021-12" db="EMBL/GenBank/DDBJ databases">
        <title>Bradyrhizobium xenonodulans sp. nov.</title>
        <authorList>
            <person name="Claassens R."/>
            <person name="Venter S.N."/>
            <person name="Beukes C.W."/>
            <person name="Stepkowski T."/>
            <person name="Steenkamp E.T."/>
        </authorList>
    </citation>
    <scope>NUCLEOTIDE SEQUENCE</scope>
    <source>
        <strain evidence="3">14AB</strain>
    </source>
</reference>
<dbReference type="Pfam" id="PF00441">
    <property type="entry name" value="Acyl-CoA_dh_1"/>
    <property type="match status" value="1"/>
</dbReference>
<name>A0ABY7MGU6_9BRAD</name>
<gene>
    <name evidence="3" type="ORF">I3J27_32260</name>
</gene>
<accession>A0ABY7MGU6</accession>
<dbReference type="InterPro" id="IPR036250">
    <property type="entry name" value="AcylCo_DH-like_C"/>
</dbReference>
<dbReference type="InterPro" id="IPR009075">
    <property type="entry name" value="AcylCo_DH/oxidase_C"/>
</dbReference>
<evidence type="ECO:0000313" key="4">
    <source>
        <dbReference type="Proteomes" id="UP001179614"/>
    </source>
</evidence>
<evidence type="ECO:0000313" key="3">
    <source>
        <dbReference type="EMBL" id="WBL77645.1"/>
    </source>
</evidence>
<protein>
    <recommendedName>
        <fullName evidence="2">Acyl-CoA dehydrogenase/oxidase C-terminal domain-containing protein</fullName>
    </recommendedName>
</protein>
<dbReference type="RefSeq" id="WP_270162921.1">
    <property type="nucleotide sequence ID" value="NZ_CP089391.1"/>
</dbReference>